<keyword evidence="1" id="KW-0812">Transmembrane</keyword>
<reference evidence="2" key="1">
    <citation type="submission" date="2020-10" db="EMBL/GenBank/DDBJ databases">
        <authorList>
            <person name="Gilroy R."/>
        </authorList>
    </citation>
    <scope>NUCLEOTIDE SEQUENCE</scope>
    <source>
        <strain evidence="2">USAMLcec3-3695</strain>
    </source>
</reference>
<evidence type="ECO:0000256" key="1">
    <source>
        <dbReference type="SAM" id="Phobius"/>
    </source>
</evidence>
<dbReference type="EMBL" id="DVNB01000071">
    <property type="protein sequence ID" value="HIU57501.1"/>
    <property type="molecule type" value="Genomic_DNA"/>
</dbReference>
<keyword evidence="1" id="KW-1133">Transmembrane helix</keyword>
<accession>A0A9D1SES9</accession>
<protein>
    <submittedName>
        <fullName evidence="2">Phage holin</fullName>
    </submittedName>
</protein>
<sequence length="89" mass="9610">MINWKARLKNPTFWISVVIAVVTPVLAYMGLTAQDITTWGALWDVITGAAANPYILLMVAVSVYNAVIDPTTPGFSDAVKKGKDDDGKL</sequence>
<reference evidence="2" key="2">
    <citation type="journal article" date="2021" name="PeerJ">
        <title>Extensive microbial diversity within the chicken gut microbiome revealed by metagenomics and culture.</title>
        <authorList>
            <person name="Gilroy R."/>
            <person name="Ravi A."/>
            <person name="Getino M."/>
            <person name="Pursley I."/>
            <person name="Horton D.L."/>
            <person name="Alikhan N.F."/>
            <person name="Baker D."/>
            <person name="Gharbi K."/>
            <person name="Hall N."/>
            <person name="Watson M."/>
            <person name="Adriaenssens E.M."/>
            <person name="Foster-Nyarko E."/>
            <person name="Jarju S."/>
            <person name="Secka A."/>
            <person name="Antonio M."/>
            <person name="Oren A."/>
            <person name="Chaudhuri R.R."/>
            <person name="La Ragione R."/>
            <person name="Hildebrand F."/>
            <person name="Pallen M.J."/>
        </authorList>
    </citation>
    <scope>NUCLEOTIDE SEQUENCE</scope>
    <source>
        <strain evidence="2">USAMLcec3-3695</strain>
    </source>
</reference>
<proteinExistence type="predicted"/>
<name>A0A9D1SES9_9FIRM</name>
<dbReference type="InterPro" id="IPR006485">
    <property type="entry name" value="Phage-like_holin"/>
</dbReference>
<dbReference type="Proteomes" id="UP000824109">
    <property type="component" value="Unassembled WGS sequence"/>
</dbReference>
<dbReference type="NCBIfam" id="TIGR01598">
    <property type="entry name" value="holin_phiLC3"/>
    <property type="match status" value="1"/>
</dbReference>
<feature type="transmembrane region" description="Helical" evidence="1">
    <location>
        <begin position="51"/>
        <end position="68"/>
    </location>
</feature>
<feature type="transmembrane region" description="Helical" evidence="1">
    <location>
        <begin position="12"/>
        <end position="31"/>
    </location>
</feature>
<keyword evidence="1" id="KW-0472">Membrane</keyword>
<gene>
    <name evidence="2" type="ORF">IAA61_06775</name>
</gene>
<dbReference type="AlphaFoldDB" id="A0A9D1SES9"/>
<organism evidence="2 3">
    <name type="scientific">Candidatus Ornithomonoglobus merdipullorum</name>
    <dbReference type="NCBI Taxonomy" id="2840895"/>
    <lineage>
        <taxon>Bacteria</taxon>
        <taxon>Bacillati</taxon>
        <taxon>Bacillota</taxon>
        <taxon>Clostridia</taxon>
        <taxon>Candidatus Ornithomonoglobus</taxon>
    </lineage>
</organism>
<evidence type="ECO:0000313" key="2">
    <source>
        <dbReference type="EMBL" id="HIU57501.1"/>
    </source>
</evidence>
<evidence type="ECO:0000313" key="3">
    <source>
        <dbReference type="Proteomes" id="UP000824109"/>
    </source>
</evidence>
<dbReference type="Pfam" id="PF04531">
    <property type="entry name" value="Phage_holin_1"/>
    <property type="match status" value="1"/>
</dbReference>
<comment type="caution">
    <text evidence="2">The sequence shown here is derived from an EMBL/GenBank/DDBJ whole genome shotgun (WGS) entry which is preliminary data.</text>
</comment>